<dbReference type="Proteomes" id="UP001139103">
    <property type="component" value="Unassembled WGS sequence"/>
</dbReference>
<keyword evidence="1" id="KW-0472">Membrane</keyword>
<sequence length="185" mass="20165">MSESLKIILMCIAAAILYGVCHDMITTRICLEYFTVFHAPVWGGATDPTVLALTWGAKATWWVGLILSIPAVLLARAGAPPKLAARDLVRPIGYLLLTMAIGSLVAGLVAWRLAEGGVIWPAPDFARLMKREAHVGFLIDAWAHSAAYAFGFFGGIAVCIWIWMQRRILRGREALAAREEESASD</sequence>
<dbReference type="AlphaFoldDB" id="A0A9X1SKG1"/>
<feature type="transmembrane region" description="Helical" evidence="1">
    <location>
        <begin position="146"/>
        <end position="164"/>
    </location>
</feature>
<feature type="transmembrane region" description="Helical" evidence="1">
    <location>
        <begin position="7"/>
        <end position="25"/>
    </location>
</feature>
<name>A0A9X1SKG1_9BACT</name>
<gene>
    <name evidence="2" type="ORF">LOC68_15075</name>
</gene>
<evidence type="ECO:0000256" key="1">
    <source>
        <dbReference type="SAM" id="Phobius"/>
    </source>
</evidence>
<keyword evidence="3" id="KW-1185">Reference proteome</keyword>
<feature type="transmembrane region" description="Helical" evidence="1">
    <location>
        <begin position="59"/>
        <end position="79"/>
    </location>
</feature>
<comment type="caution">
    <text evidence="2">The sequence shown here is derived from an EMBL/GenBank/DDBJ whole genome shotgun (WGS) entry which is preliminary data.</text>
</comment>
<protein>
    <submittedName>
        <fullName evidence="2">Uncharacterized protein</fullName>
    </submittedName>
</protein>
<reference evidence="2" key="1">
    <citation type="submission" date="2021-11" db="EMBL/GenBank/DDBJ databases">
        <title>Genome sequence.</title>
        <authorList>
            <person name="Sun Q."/>
        </authorList>
    </citation>
    <scope>NUCLEOTIDE SEQUENCE</scope>
    <source>
        <strain evidence="2">JC732</strain>
    </source>
</reference>
<evidence type="ECO:0000313" key="3">
    <source>
        <dbReference type="Proteomes" id="UP001139103"/>
    </source>
</evidence>
<proteinExistence type="predicted"/>
<keyword evidence="1" id="KW-1133">Transmembrane helix</keyword>
<keyword evidence="1" id="KW-0812">Transmembrane</keyword>
<dbReference type="EMBL" id="JAJKFT010000010">
    <property type="protein sequence ID" value="MCC9629714.1"/>
    <property type="molecule type" value="Genomic_DNA"/>
</dbReference>
<feature type="transmembrane region" description="Helical" evidence="1">
    <location>
        <begin position="91"/>
        <end position="114"/>
    </location>
</feature>
<dbReference type="RefSeq" id="WP_230220236.1">
    <property type="nucleotide sequence ID" value="NZ_JAJKFT010000010.1"/>
</dbReference>
<evidence type="ECO:0000313" key="2">
    <source>
        <dbReference type="EMBL" id="MCC9629714.1"/>
    </source>
</evidence>
<accession>A0A9X1SKG1</accession>
<organism evidence="2 3">
    <name type="scientific">Blastopirellula sediminis</name>
    <dbReference type="NCBI Taxonomy" id="2894196"/>
    <lineage>
        <taxon>Bacteria</taxon>
        <taxon>Pseudomonadati</taxon>
        <taxon>Planctomycetota</taxon>
        <taxon>Planctomycetia</taxon>
        <taxon>Pirellulales</taxon>
        <taxon>Pirellulaceae</taxon>
        <taxon>Blastopirellula</taxon>
    </lineage>
</organism>